<keyword evidence="1" id="KW-0812">Transmembrane</keyword>
<protein>
    <submittedName>
        <fullName evidence="2">Uncharacterized protein</fullName>
    </submittedName>
</protein>
<dbReference type="Proteomes" id="UP000007838">
    <property type="component" value="Chromosome"/>
</dbReference>
<keyword evidence="1" id="KW-0472">Membrane</keyword>
<gene>
    <name evidence="2" type="ORF">EcWSU1_02247</name>
</gene>
<name>G8LQ34_9ENTR</name>
<dbReference type="HOGENOM" id="CLU_1089330_0_0_6"/>
<accession>G8LQ34</accession>
<feature type="transmembrane region" description="Helical" evidence="1">
    <location>
        <begin position="94"/>
        <end position="118"/>
    </location>
</feature>
<feature type="transmembrane region" description="Helical" evidence="1">
    <location>
        <begin position="249"/>
        <end position="266"/>
    </location>
</feature>
<dbReference type="EMBL" id="CP002886">
    <property type="protein sequence ID" value="AEW73682.1"/>
    <property type="molecule type" value="Genomic_DNA"/>
</dbReference>
<keyword evidence="1" id="KW-1133">Transmembrane helix</keyword>
<organism evidence="2 3">
    <name type="scientific">Enterobacter ludwigii</name>
    <dbReference type="NCBI Taxonomy" id="299767"/>
    <lineage>
        <taxon>Bacteria</taxon>
        <taxon>Pseudomonadati</taxon>
        <taxon>Pseudomonadota</taxon>
        <taxon>Gammaproteobacteria</taxon>
        <taxon>Enterobacterales</taxon>
        <taxon>Enterobacteriaceae</taxon>
        <taxon>Enterobacter</taxon>
        <taxon>Enterobacter cloacae complex</taxon>
    </lineage>
</organism>
<sequence length="267" mass="30314">MILIRMRKYSMFESMFSIESLLAISVGALFSFRVSKVISVSLKSNIRNQSPEIHGSNNVVIYNQAINDVGKEMAFSVKLCAVVMMVVFHMFPGFFINLLRSLSFFLAVFSIIGVANTIRLNGISRGWDILYPLASALMGVLFYCSAKIMLQYLSLYPQLSQLFDYLSGQRLMGILDTPRDFNFFLLILVSSMACPALIVLGFYLSFAYTKVRDGNNAFRYSTMILAAGYMLYILLSGSLFSPDQSHDDYFWQVLTYPFNTLFLLFSF</sequence>
<dbReference type="KEGG" id="eec:EcWSU1_02247"/>
<reference evidence="2 3" key="1">
    <citation type="journal article" date="2011" name="Stand. Genomic Sci.">
        <title>Complete genome of the onion pathogen Enterobacter cloacae EcWSU1.</title>
        <authorList>
            <person name="Humann J.L."/>
            <person name="Wildung M."/>
            <person name="Cheng C.H."/>
            <person name="Lee T."/>
            <person name="Stewart J.E."/>
            <person name="Drew J.C."/>
            <person name="Triplett E.W."/>
            <person name="Main D."/>
            <person name="Schroeder B.K."/>
        </authorList>
    </citation>
    <scope>NUCLEOTIDE SEQUENCE [LARGE SCALE GENOMIC DNA]</scope>
    <source>
        <strain evidence="2 3">EcWSU1</strain>
    </source>
</reference>
<evidence type="ECO:0000256" key="1">
    <source>
        <dbReference type="SAM" id="Phobius"/>
    </source>
</evidence>
<feature type="transmembrane region" description="Helical" evidence="1">
    <location>
        <begin position="181"/>
        <end position="206"/>
    </location>
</feature>
<dbReference type="AlphaFoldDB" id="G8LQ34"/>
<evidence type="ECO:0000313" key="2">
    <source>
        <dbReference type="EMBL" id="AEW73682.1"/>
    </source>
</evidence>
<feature type="transmembrane region" description="Helical" evidence="1">
    <location>
        <begin position="130"/>
        <end position="153"/>
    </location>
</feature>
<proteinExistence type="predicted"/>
<feature type="transmembrane region" description="Helical" evidence="1">
    <location>
        <begin position="218"/>
        <end position="237"/>
    </location>
</feature>
<evidence type="ECO:0000313" key="3">
    <source>
        <dbReference type="Proteomes" id="UP000007838"/>
    </source>
</evidence>